<keyword evidence="2" id="KW-1185">Reference proteome</keyword>
<organism evidence="1 2">
    <name type="scientific">Arctium lappa</name>
    <name type="common">Greater burdock</name>
    <name type="synonym">Lappa major</name>
    <dbReference type="NCBI Taxonomy" id="4217"/>
    <lineage>
        <taxon>Eukaryota</taxon>
        <taxon>Viridiplantae</taxon>
        <taxon>Streptophyta</taxon>
        <taxon>Embryophyta</taxon>
        <taxon>Tracheophyta</taxon>
        <taxon>Spermatophyta</taxon>
        <taxon>Magnoliopsida</taxon>
        <taxon>eudicotyledons</taxon>
        <taxon>Gunneridae</taxon>
        <taxon>Pentapetalae</taxon>
        <taxon>asterids</taxon>
        <taxon>campanulids</taxon>
        <taxon>Asterales</taxon>
        <taxon>Asteraceae</taxon>
        <taxon>Carduoideae</taxon>
        <taxon>Cardueae</taxon>
        <taxon>Arctiinae</taxon>
        <taxon>Arctium</taxon>
    </lineage>
</organism>
<name>A0ACB8XNU7_ARCLA</name>
<reference evidence="1 2" key="2">
    <citation type="journal article" date="2022" name="Mol. Ecol. Resour.">
        <title>The genomes of chicory, endive, great burdock and yacon provide insights into Asteraceae paleo-polyploidization history and plant inulin production.</title>
        <authorList>
            <person name="Fan W."/>
            <person name="Wang S."/>
            <person name="Wang H."/>
            <person name="Wang A."/>
            <person name="Jiang F."/>
            <person name="Liu H."/>
            <person name="Zhao H."/>
            <person name="Xu D."/>
            <person name="Zhang Y."/>
        </authorList>
    </citation>
    <scope>NUCLEOTIDE SEQUENCE [LARGE SCALE GENOMIC DNA]</scope>
    <source>
        <strain evidence="2">cv. Niubang</strain>
    </source>
</reference>
<accession>A0ACB8XNU7</accession>
<sequence length="189" mass="21155">MERSILRWRLFRDLTDLEENNLHRPSDFTVESPYRCNITTTTATTTTSAGTPRSSWCDSDFTVGDSPVWCCGFSRSSSVAKRKREKTVEREENEKQGKRRKLIKKKQPTQAKSIRLGLTQLFGEDIQKTGETGEKEASAVILSQPSFNLGLTQLFGEDIQKTGEVVTKKVVAEKAVAEKAVTEKDCTCG</sequence>
<gene>
    <name evidence="1" type="ORF">L6452_40937</name>
</gene>
<dbReference type="EMBL" id="CM042062">
    <property type="protein sequence ID" value="KAI3669632.1"/>
    <property type="molecule type" value="Genomic_DNA"/>
</dbReference>
<evidence type="ECO:0000313" key="2">
    <source>
        <dbReference type="Proteomes" id="UP001055879"/>
    </source>
</evidence>
<comment type="caution">
    <text evidence="1">The sequence shown here is derived from an EMBL/GenBank/DDBJ whole genome shotgun (WGS) entry which is preliminary data.</text>
</comment>
<evidence type="ECO:0000313" key="1">
    <source>
        <dbReference type="EMBL" id="KAI3669632.1"/>
    </source>
</evidence>
<protein>
    <submittedName>
        <fullName evidence="1">Uncharacterized protein</fullName>
    </submittedName>
</protein>
<dbReference type="Proteomes" id="UP001055879">
    <property type="component" value="Linkage Group LG16"/>
</dbReference>
<reference evidence="2" key="1">
    <citation type="journal article" date="2022" name="Mol. Ecol. Resour.">
        <title>The genomes of chicory, endive, great burdock and yacon provide insights into Asteraceae palaeo-polyploidization history and plant inulin production.</title>
        <authorList>
            <person name="Fan W."/>
            <person name="Wang S."/>
            <person name="Wang H."/>
            <person name="Wang A."/>
            <person name="Jiang F."/>
            <person name="Liu H."/>
            <person name="Zhao H."/>
            <person name="Xu D."/>
            <person name="Zhang Y."/>
        </authorList>
    </citation>
    <scope>NUCLEOTIDE SEQUENCE [LARGE SCALE GENOMIC DNA]</scope>
    <source>
        <strain evidence="2">cv. Niubang</strain>
    </source>
</reference>
<proteinExistence type="predicted"/>